<accession>A0A553NYG5</accession>
<evidence type="ECO:0000313" key="2">
    <source>
        <dbReference type="Proteomes" id="UP000318571"/>
    </source>
</evidence>
<sequence length="69" mass="7415">MALSRLASQLFVATATRSLAAPLRGAMGLAVAQSQSLHLVQRSLSQSTRWAAPTKVPMMYIEKTETGIL</sequence>
<organism evidence="1 2">
    <name type="scientific">Tigriopus californicus</name>
    <name type="common">Marine copepod</name>
    <dbReference type="NCBI Taxonomy" id="6832"/>
    <lineage>
        <taxon>Eukaryota</taxon>
        <taxon>Metazoa</taxon>
        <taxon>Ecdysozoa</taxon>
        <taxon>Arthropoda</taxon>
        <taxon>Crustacea</taxon>
        <taxon>Multicrustacea</taxon>
        <taxon>Hexanauplia</taxon>
        <taxon>Copepoda</taxon>
        <taxon>Harpacticoida</taxon>
        <taxon>Harpacticidae</taxon>
        <taxon>Tigriopus</taxon>
    </lineage>
</organism>
<dbReference type="AlphaFoldDB" id="A0A553NYG5"/>
<gene>
    <name evidence="1" type="ORF">TCAL_16421</name>
</gene>
<protein>
    <submittedName>
        <fullName evidence="1">Uncharacterized protein</fullName>
    </submittedName>
</protein>
<comment type="caution">
    <text evidence="1">The sequence shown here is derived from an EMBL/GenBank/DDBJ whole genome shotgun (WGS) entry which is preliminary data.</text>
</comment>
<dbReference type="EMBL" id="VCGU01000009">
    <property type="protein sequence ID" value="TRY70471.1"/>
    <property type="molecule type" value="Genomic_DNA"/>
</dbReference>
<proteinExistence type="predicted"/>
<reference evidence="1 2" key="1">
    <citation type="journal article" date="2018" name="Nat. Ecol. Evol.">
        <title>Genomic signatures of mitonuclear coevolution across populations of Tigriopus californicus.</title>
        <authorList>
            <person name="Barreto F.S."/>
            <person name="Watson E.T."/>
            <person name="Lima T.G."/>
            <person name="Willett C.S."/>
            <person name="Edmands S."/>
            <person name="Li W."/>
            <person name="Burton R.S."/>
        </authorList>
    </citation>
    <scope>NUCLEOTIDE SEQUENCE [LARGE SCALE GENOMIC DNA]</scope>
    <source>
        <strain evidence="1 2">San Diego</strain>
    </source>
</reference>
<evidence type="ECO:0000313" key="1">
    <source>
        <dbReference type="EMBL" id="TRY70471.1"/>
    </source>
</evidence>
<keyword evidence="2" id="KW-1185">Reference proteome</keyword>
<name>A0A553NYG5_TIGCA</name>
<dbReference type="Proteomes" id="UP000318571">
    <property type="component" value="Chromosome 9"/>
</dbReference>